<evidence type="ECO:0000313" key="3">
    <source>
        <dbReference type="EMBL" id="MEF2291453.1"/>
    </source>
</evidence>
<accession>A0A2K9J253</accession>
<dbReference type="Proteomes" id="UP001356080">
    <property type="component" value="Unassembled WGS sequence"/>
</dbReference>
<sequence length="93" mass="11042">MNQWNTILFYLLGVNSIAFVLMGMDKRKAEQKQYRIPERTLWMLAILGGALGIWLGMKLYRHKTRHRRFVFGIPVIFFGHCVFLIYYLFNGLV</sequence>
<keyword evidence="1" id="KW-0472">Membrane</keyword>
<dbReference type="EMBL" id="CP018622">
    <property type="protein sequence ID" value="AUJ26032.1"/>
    <property type="molecule type" value="Genomic_DNA"/>
</dbReference>
<evidence type="ECO:0000313" key="2">
    <source>
        <dbReference type="EMBL" id="AUJ26032.1"/>
    </source>
</evidence>
<feature type="transmembrane region" description="Helical" evidence="1">
    <location>
        <begin position="69"/>
        <end position="89"/>
    </location>
</feature>
<dbReference type="Proteomes" id="UP000234237">
    <property type="component" value="Chromosome"/>
</dbReference>
<keyword evidence="1" id="KW-1133">Transmembrane helix</keyword>
<keyword evidence="5" id="KW-1185">Reference proteome</keyword>
<dbReference type="KEGG" id="vpn:A21D_02990"/>
<name>A0A2K9J253_9BACI</name>
<dbReference type="AlphaFoldDB" id="A0A2K9J253"/>
<reference evidence="2" key="1">
    <citation type="submission" date="2016-11" db="EMBL/GenBank/DDBJ databases">
        <title>Complete genome sequence of Virgibacillus dokdonensis 21D, a halophilic bacterium isolated from the deep hypersaline anoxic basin Discovery in the Mediterranean Sea.</title>
        <authorList>
            <person name="Zeaiter Z."/>
            <person name="Booth J.M."/>
            <person name="Prosdocimi E.M."/>
            <person name="Mapelli F."/>
            <person name="Fusi M."/>
            <person name="Daffonchio D."/>
            <person name="Borin S."/>
            <person name="Crotti E."/>
        </authorList>
    </citation>
    <scope>NUCLEOTIDE SEQUENCE</scope>
    <source>
        <strain evidence="2">21D</strain>
    </source>
</reference>
<dbReference type="InterPro" id="IPR010718">
    <property type="entry name" value="DUF1294"/>
</dbReference>
<evidence type="ECO:0000313" key="5">
    <source>
        <dbReference type="Proteomes" id="UP001356080"/>
    </source>
</evidence>
<evidence type="ECO:0000313" key="4">
    <source>
        <dbReference type="Proteomes" id="UP000234237"/>
    </source>
</evidence>
<feature type="transmembrane region" description="Helical" evidence="1">
    <location>
        <begin position="40"/>
        <end position="57"/>
    </location>
</feature>
<organism evidence="2 4">
    <name type="scientific">Virgibacillus dokdonensis</name>
    <dbReference type="NCBI Taxonomy" id="302167"/>
    <lineage>
        <taxon>Bacteria</taxon>
        <taxon>Bacillati</taxon>
        <taxon>Bacillota</taxon>
        <taxon>Bacilli</taxon>
        <taxon>Bacillales</taxon>
        <taxon>Bacillaceae</taxon>
        <taxon>Virgibacillus</taxon>
    </lineage>
</organism>
<dbReference type="EMBL" id="JAZHPM010000007">
    <property type="protein sequence ID" value="MEF2291453.1"/>
    <property type="molecule type" value="Genomic_DNA"/>
</dbReference>
<gene>
    <name evidence="2" type="ORF">A21D_02990</name>
    <name evidence="3" type="ORF">V2W34_05430</name>
</gene>
<feature type="transmembrane region" description="Helical" evidence="1">
    <location>
        <begin position="7"/>
        <end position="24"/>
    </location>
</feature>
<evidence type="ECO:0000256" key="1">
    <source>
        <dbReference type="SAM" id="Phobius"/>
    </source>
</evidence>
<dbReference type="RefSeq" id="WP_077703311.1">
    <property type="nucleotide sequence ID" value="NZ_CP018622.1"/>
</dbReference>
<keyword evidence="1" id="KW-0812">Transmembrane</keyword>
<reference evidence="4" key="2">
    <citation type="submission" date="2016-11" db="EMBL/GenBank/DDBJ databases">
        <title>Complete genome sequence of Virgibacillus pantothenticus 21D, a halophilic bacterium isolated from the deep hypersaline anoxic basin Discovery in the Mediterranean Sea.</title>
        <authorList>
            <person name="Zeaiter Z."/>
            <person name="Booth J.M."/>
            <person name="Prosdocimi E.M."/>
            <person name="Mapelli F."/>
            <person name="Fusi M."/>
            <person name="Daffonchio D."/>
            <person name="Borin S."/>
            <person name="Crotti E."/>
        </authorList>
    </citation>
    <scope>NUCLEOTIDE SEQUENCE [LARGE SCALE GENOMIC DNA]</scope>
    <source>
        <strain evidence="4">21D</strain>
    </source>
</reference>
<dbReference type="Pfam" id="PF06961">
    <property type="entry name" value="DUF1294"/>
    <property type="match status" value="1"/>
</dbReference>
<protein>
    <submittedName>
        <fullName evidence="3">DUF1294 domain-containing protein</fullName>
    </submittedName>
</protein>
<proteinExistence type="predicted"/>
<dbReference type="STRING" id="302167.GCA_900166595_01822"/>
<reference evidence="3 5" key="3">
    <citation type="submission" date="2024-01" db="EMBL/GenBank/DDBJ databases">
        <title>Survival strategy associated with biotechnological potential of Virgibacillus dokdonensis T4.6 isolated from salt-fermented shrimp paste.</title>
        <authorList>
            <person name="Doan T.V."/>
            <person name="Quach N.T."/>
            <person name="Phi Q.-T."/>
        </authorList>
    </citation>
    <scope>NUCLEOTIDE SEQUENCE [LARGE SCALE GENOMIC DNA]</scope>
    <source>
        <strain evidence="3 5">T4.6</strain>
    </source>
</reference>